<comment type="caution">
    <text evidence="1">The sequence shown here is derived from an EMBL/GenBank/DDBJ whole genome shotgun (WGS) entry which is preliminary data.</text>
</comment>
<reference evidence="1 2" key="1">
    <citation type="submission" date="2015-11" db="EMBL/GenBank/DDBJ databases">
        <title>Expanding the genomic diversity of Burkholderia species for the development of highly accurate diagnostics.</title>
        <authorList>
            <person name="Sahl J."/>
            <person name="Keim P."/>
            <person name="Wagner D."/>
        </authorList>
    </citation>
    <scope>NUCLEOTIDE SEQUENCE [LARGE SCALE GENOMIC DNA]</scope>
    <source>
        <strain evidence="1 2">MSMB1960WGS</strain>
    </source>
</reference>
<sequence length="76" mass="8613">MTIRGRIDLAAVDEHADEGRYPAVRIQNGCRQGRIRCSQAATDFINALLISFQLQLAVCQCGELCGKYQRRHDYPM</sequence>
<dbReference type="AlphaFoldDB" id="A0A106NRA1"/>
<name>A0A106NRA1_9BURK</name>
<accession>A0A106NRA1</accession>
<dbReference type="Proteomes" id="UP000068603">
    <property type="component" value="Unassembled WGS sequence"/>
</dbReference>
<evidence type="ECO:0000313" key="2">
    <source>
        <dbReference type="Proteomes" id="UP000068603"/>
    </source>
</evidence>
<dbReference type="EMBL" id="LPHB01000025">
    <property type="protein sequence ID" value="KWA66185.1"/>
    <property type="molecule type" value="Genomic_DNA"/>
</dbReference>
<evidence type="ECO:0000313" key="1">
    <source>
        <dbReference type="EMBL" id="KWA66185.1"/>
    </source>
</evidence>
<proteinExistence type="predicted"/>
<gene>
    <name evidence="1" type="ORF">WT44_08165</name>
</gene>
<protein>
    <submittedName>
        <fullName evidence="1">Uncharacterized protein</fullName>
    </submittedName>
</protein>
<organism evidence="1">
    <name type="scientific">Burkholderia stagnalis</name>
    <dbReference type="NCBI Taxonomy" id="1503054"/>
    <lineage>
        <taxon>Bacteria</taxon>
        <taxon>Pseudomonadati</taxon>
        <taxon>Pseudomonadota</taxon>
        <taxon>Betaproteobacteria</taxon>
        <taxon>Burkholderiales</taxon>
        <taxon>Burkholderiaceae</taxon>
        <taxon>Burkholderia</taxon>
        <taxon>Burkholderia cepacia complex</taxon>
    </lineage>
</organism>